<evidence type="ECO:0000256" key="2">
    <source>
        <dbReference type="SAM" id="SignalP"/>
    </source>
</evidence>
<sequence length="141" mass="15883">MWQPDYVTFCVSALFSLLLSTANALRCYSCNSNEHHTCVDLSERCTFNIDCRADFIAQCSDVQNSCAVTYGPNNQVWRGCYSEPRIKTISNDQDCSRTTSDGTRVCLCQVDMCNTSSRFHQIPSISVLCVLIVSSLLWRQV</sequence>
<gene>
    <name evidence="3" type="primary">RvY_15129-1</name>
    <name evidence="3" type="synonym">RvY_15129.1</name>
    <name evidence="3" type="ORF">RvY_15129</name>
</gene>
<proteinExistence type="predicted"/>
<dbReference type="EMBL" id="BDGG01000011">
    <property type="protein sequence ID" value="GAV04929.1"/>
    <property type="molecule type" value="Genomic_DNA"/>
</dbReference>
<reference evidence="3 4" key="1">
    <citation type="journal article" date="2016" name="Nat. Commun.">
        <title>Extremotolerant tardigrade genome and improved radiotolerance of human cultured cells by tardigrade-unique protein.</title>
        <authorList>
            <person name="Hashimoto T."/>
            <person name="Horikawa D.D."/>
            <person name="Saito Y."/>
            <person name="Kuwahara H."/>
            <person name="Kozuka-Hata H."/>
            <person name="Shin-I T."/>
            <person name="Minakuchi Y."/>
            <person name="Ohishi K."/>
            <person name="Motoyama A."/>
            <person name="Aizu T."/>
            <person name="Enomoto A."/>
            <person name="Kondo K."/>
            <person name="Tanaka S."/>
            <person name="Hara Y."/>
            <person name="Koshikawa S."/>
            <person name="Sagara H."/>
            <person name="Miura T."/>
            <person name="Yokobori S."/>
            <person name="Miyagawa K."/>
            <person name="Suzuki Y."/>
            <person name="Kubo T."/>
            <person name="Oyama M."/>
            <person name="Kohara Y."/>
            <person name="Fujiyama A."/>
            <person name="Arakawa K."/>
            <person name="Katayama T."/>
            <person name="Toyoda A."/>
            <person name="Kunieda T."/>
        </authorList>
    </citation>
    <scope>NUCLEOTIDE SEQUENCE [LARGE SCALE GENOMIC DNA]</scope>
    <source>
        <strain evidence="3 4">YOKOZUNA-1</strain>
    </source>
</reference>
<dbReference type="Proteomes" id="UP000186922">
    <property type="component" value="Unassembled WGS sequence"/>
</dbReference>
<feature type="chain" id="PRO_5008899112" description="Protein sleepless" evidence="2">
    <location>
        <begin position="25"/>
        <end position="141"/>
    </location>
</feature>
<evidence type="ECO:0000313" key="3">
    <source>
        <dbReference type="EMBL" id="GAV04929.1"/>
    </source>
</evidence>
<protein>
    <recommendedName>
        <fullName evidence="5">Protein sleepless</fullName>
    </recommendedName>
</protein>
<keyword evidence="4" id="KW-1185">Reference proteome</keyword>
<name>A0A1D1W203_RAMVA</name>
<evidence type="ECO:0008006" key="5">
    <source>
        <dbReference type="Google" id="ProtNLM"/>
    </source>
</evidence>
<dbReference type="InterPro" id="IPR050975">
    <property type="entry name" value="Sleep_regulator"/>
</dbReference>
<keyword evidence="1 2" id="KW-0732">Signal</keyword>
<comment type="caution">
    <text evidence="3">The sequence shown here is derived from an EMBL/GenBank/DDBJ whole genome shotgun (WGS) entry which is preliminary data.</text>
</comment>
<dbReference type="AlphaFoldDB" id="A0A1D1W203"/>
<dbReference type="PANTHER" id="PTHR33562">
    <property type="entry name" value="ATILLA, ISOFORM B-RELATED-RELATED"/>
    <property type="match status" value="1"/>
</dbReference>
<evidence type="ECO:0000256" key="1">
    <source>
        <dbReference type="ARBA" id="ARBA00022729"/>
    </source>
</evidence>
<feature type="signal peptide" evidence="2">
    <location>
        <begin position="1"/>
        <end position="24"/>
    </location>
</feature>
<organism evidence="3 4">
    <name type="scientific">Ramazzottius varieornatus</name>
    <name type="common">Water bear</name>
    <name type="synonym">Tardigrade</name>
    <dbReference type="NCBI Taxonomy" id="947166"/>
    <lineage>
        <taxon>Eukaryota</taxon>
        <taxon>Metazoa</taxon>
        <taxon>Ecdysozoa</taxon>
        <taxon>Tardigrada</taxon>
        <taxon>Eutardigrada</taxon>
        <taxon>Parachela</taxon>
        <taxon>Hypsibioidea</taxon>
        <taxon>Ramazzottiidae</taxon>
        <taxon>Ramazzottius</taxon>
    </lineage>
</organism>
<accession>A0A1D1W203</accession>
<dbReference type="OrthoDB" id="6420171at2759"/>
<evidence type="ECO:0000313" key="4">
    <source>
        <dbReference type="Proteomes" id="UP000186922"/>
    </source>
</evidence>